<organism evidence="2 3">
    <name type="scientific">Arenibacter aquaticus</name>
    <dbReference type="NCBI Taxonomy" id="2489054"/>
    <lineage>
        <taxon>Bacteria</taxon>
        <taxon>Pseudomonadati</taxon>
        <taxon>Bacteroidota</taxon>
        <taxon>Flavobacteriia</taxon>
        <taxon>Flavobacteriales</taxon>
        <taxon>Flavobacteriaceae</taxon>
        <taxon>Arenibacter</taxon>
    </lineage>
</organism>
<comment type="caution">
    <text evidence="2">The sequence shown here is derived from an EMBL/GenBank/DDBJ whole genome shotgun (WGS) entry which is preliminary data.</text>
</comment>
<protein>
    <submittedName>
        <fullName evidence="2">Uncharacterized protein</fullName>
    </submittedName>
</protein>
<gene>
    <name evidence="2" type="ORF">EHW67_17160</name>
</gene>
<evidence type="ECO:0000313" key="3">
    <source>
        <dbReference type="Proteomes" id="UP000267585"/>
    </source>
</evidence>
<proteinExistence type="predicted"/>
<name>A0A3S0IK04_9FLAO</name>
<dbReference type="AlphaFoldDB" id="A0A3S0IK04"/>
<dbReference type="OrthoDB" id="1448568at2"/>
<feature type="signal peptide" evidence="1">
    <location>
        <begin position="1"/>
        <end position="25"/>
    </location>
</feature>
<feature type="chain" id="PRO_5018702858" evidence="1">
    <location>
        <begin position="26"/>
        <end position="62"/>
    </location>
</feature>
<accession>A0A3S0IK04</accession>
<dbReference type="Proteomes" id="UP000267585">
    <property type="component" value="Unassembled WGS sequence"/>
</dbReference>
<keyword evidence="1" id="KW-0732">Signal</keyword>
<evidence type="ECO:0000256" key="1">
    <source>
        <dbReference type="SAM" id="SignalP"/>
    </source>
</evidence>
<dbReference type="PROSITE" id="PS51257">
    <property type="entry name" value="PROKAR_LIPOPROTEIN"/>
    <property type="match status" value="1"/>
</dbReference>
<reference evidence="2 3" key="1">
    <citation type="submission" date="2018-11" db="EMBL/GenBank/DDBJ databases">
        <title>Arenibacter aquaticus sp.nov., a marine bacterium isolated from surface seawater in the South China Sea.</title>
        <authorList>
            <person name="Guo J."/>
            <person name="Sun J."/>
        </authorList>
    </citation>
    <scope>NUCLEOTIDE SEQUENCE [LARGE SCALE GENOMIC DNA]</scope>
    <source>
        <strain evidence="2 3">GUO666</strain>
    </source>
</reference>
<dbReference type="EMBL" id="RQPJ01000021">
    <property type="protein sequence ID" value="RTE51932.1"/>
    <property type="molecule type" value="Genomic_DNA"/>
</dbReference>
<keyword evidence="3" id="KW-1185">Reference proteome</keyword>
<dbReference type="RefSeq" id="WP_126163616.1">
    <property type="nucleotide sequence ID" value="NZ_RQPJ01000021.1"/>
</dbReference>
<sequence length="62" mass="6896">MITKKNLFAVSLTICFAFVSFSCSPDNTTEEDALYEQNIDRTKIKVPANGIDRTKIKVPTNG</sequence>
<evidence type="ECO:0000313" key="2">
    <source>
        <dbReference type="EMBL" id="RTE51932.1"/>
    </source>
</evidence>